<feature type="domain" description="Nudix hydrolase" evidence="4">
    <location>
        <begin position="40"/>
        <end position="165"/>
    </location>
</feature>
<reference evidence="5 6" key="1">
    <citation type="submission" date="2022-06" db="EMBL/GenBank/DDBJ databases">
        <title>Paraconexibacter antarcticus.</title>
        <authorList>
            <person name="Kim C.S."/>
        </authorList>
    </citation>
    <scope>NUCLEOTIDE SEQUENCE [LARGE SCALE GENOMIC DNA]</scope>
    <source>
        <strain evidence="5 6">02-257</strain>
    </source>
</reference>
<proteinExistence type="predicted"/>
<evidence type="ECO:0000259" key="4">
    <source>
        <dbReference type="PROSITE" id="PS51462"/>
    </source>
</evidence>
<evidence type="ECO:0000256" key="3">
    <source>
        <dbReference type="ARBA" id="ARBA00022842"/>
    </source>
</evidence>
<keyword evidence="3" id="KW-0460">Magnesium</keyword>
<dbReference type="Proteomes" id="UP001056035">
    <property type="component" value="Chromosome"/>
</dbReference>
<keyword evidence="6" id="KW-1185">Reference proteome</keyword>
<sequence>MSLNPALRDVSFCPRCAAPATVDEPRSLRCASCGYVAFYNPKPVAAAIPRDPDGRIILLRRGEAHAPGLGLWTFPGGFVDLGESVEDAAVREAREELVIDITLDGLHGVYSRPDERVVLIVFTATTDQEPQLTAEATEVRAFAPDALPWDELAFWSTTLALEELVGSARRPPPA</sequence>
<dbReference type="PRINTS" id="PR00502">
    <property type="entry name" value="NUDIXFAMILY"/>
</dbReference>
<evidence type="ECO:0000256" key="2">
    <source>
        <dbReference type="ARBA" id="ARBA00022801"/>
    </source>
</evidence>
<dbReference type="RefSeq" id="WP_254571986.1">
    <property type="nucleotide sequence ID" value="NZ_CP098502.1"/>
</dbReference>
<accession>A0ABY5DTE8</accession>
<keyword evidence="2" id="KW-0378">Hydrolase</keyword>
<dbReference type="Pfam" id="PF00293">
    <property type="entry name" value="NUDIX"/>
    <property type="match status" value="1"/>
</dbReference>
<dbReference type="Gene3D" id="3.90.79.10">
    <property type="entry name" value="Nucleoside Triphosphate Pyrophosphohydrolase"/>
    <property type="match status" value="1"/>
</dbReference>
<name>A0ABY5DTE8_9ACTN</name>
<evidence type="ECO:0000256" key="1">
    <source>
        <dbReference type="ARBA" id="ARBA00001946"/>
    </source>
</evidence>
<dbReference type="InterPro" id="IPR015797">
    <property type="entry name" value="NUDIX_hydrolase-like_dom_sf"/>
</dbReference>
<dbReference type="SUPFAM" id="SSF55811">
    <property type="entry name" value="Nudix"/>
    <property type="match status" value="1"/>
</dbReference>
<dbReference type="EMBL" id="CP098502">
    <property type="protein sequence ID" value="UTI65300.1"/>
    <property type="molecule type" value="Genomic_DNA"/>
</dbReference>
<dbReference type="PROSITE" id="PS51462">
    <property type="entry name" value="NUDIX"/>
    <property type="match status" value="1"/>
</dbReference>
<dbReference type="InterPro" id="IPR020476">
    <property type="entry name" value="Nudix_hydrolase"/>
</dbReference>
<dbReference type="PANTHER" id="PTHR43222">
    <property type="entry name" value="NUDIX HYDROLASE 23"/>
    <property type="match status" value="1"/>
</dbReference>
<dbReference type="PANTHER" id="PTHR43222:SF2">
    <property type="entry name" value="NUDIX HYDROLASE 23, CHLOROPLASTIC"/>
    <property type="match status" value="1"/>
</dbReference>
<evidence type="ECO:0000313" key="6">
    <source>
        <dbReference type="Proteomes" id="UP001056035"/>
    </source>
</evidence>
<gene>
    <name evidence="5" type="ORF">NBH00_03590</name>
</gene>
<comment type="cofactor">
    <cofactor evidence="1">
        <name>Mg(2+)</name>
        <dbReference type="ChEBI" id="CHEBI:18420"/>
    </cofactor>
</comment>
<protein>
    <submittedName>
        <fullName evidence="5">NUDIX domain-containing protein</fullName>
    </submittedName>
</protein>
<organism evidence="5 6">
    <name type="scientific">Paraconexibacter antarcticus</name>
    <dbReference type="NCBI Taxonomy" id="2949664"/>
    <lineage>
        <taxon>Bacteria</taxon>
        <taxon>Bacillati</taxon>
        <taxon>Actinomycetota</taxon>
        <taxon>Thermoleophilia</taxon>
        <taxon>Solirubrobacterales</taxon>
        <taxon>Paraconexibacteraceae</taxon>
        <taxon>Paraconexibacter</taxon>
    </lineage>
</organism>
<dbReference type="InterPro" id="IPR000086">
    <property type="entry name" value="NUDIX_hydrolase_dom"/>
</dbReference>
<evidence type="ECO:0000313" key="5">
    <source>
        <dbReference type="EMBL" id="UTI65300.1"/>
    </source>
</evidence>